<gene>
    <name evidence="1" type="ORF">KCV03_g1767</name>
</gene>
<dbReference type="AlphaFoldDB" id="A0A9P8GLJ5"/>
<sequence>MADHVFYVHPTLRQMRDALENDGLSALLNCIMEETDGISSEAEATMLLAQVAPEMLRSILSNTLPADVASGRVILQPWAEINLRPQHEENLEPGIYVNFLAPRDGSPLSLDEFSRFLEGLGAAVWGARMFDKTDICNLVESYYRFHSGSSEDLLYAIRGPNLVQDLNTFLSINRFRLEDARAQNATNMAILPHCGSARNIHSACKEHYKFKAPSLLNLARCVLGALFPDKHFRLFNYCLFRAFTASHLKIGQSIGPHLTGSNSEYGGFNFTAHGDLGAAETEDVTEPEKEIIESEWMTVCDRFITLLDKFDPLLAESCRHRKFGILMQLRIAVQAFDENLEDEIKQLDFDRLELRQKCYTPHFTASQRQQLETLDQETVAHQALKHLTAEEGEKLDRALDDLSSRFTEAGWEAEKQRLTGGLSLGRPSEHLGAR</sequence>
<evidence type="ECO:0000313" key="2">
    <source>
        <dbReference type="Proteomes" id="UP000767238"/>
    </source>
</evidence>
<reference evidence="1" key="1">
    <citation type="journal article" date="2021" name="J Fungi (Basel)">
        <title>Virulence traits and population genomics of the black yeast Aureobasidium melanogenum.</title>
        <authorList>
            <person name="Cernosa A."/>
            <person name="Sun X."/>
            <person name="Gostincar C."/>
            <person name="Fang C."/>
            <person name="Gunde-Cimerman N."/>
            <person name="Song Z."/>
        </authorList>
    </citation>
    <scope>NUCLEOTIDE SEQUENCE</scope>
    <source>
        <strain evidence="1">EXF-8016</strain>
    </source>
</reference>
<name>A0A9P8GLJ5_AURME</name>
<organism evidence="1 2">
    <name type="scientific">Aureobasidium melanogenum</name>
    <name type="common">Aureobasidium pullulans var. melanogenum</name>
    <dbReference type="NCBI Taxonomy" id="46634"/>
    <lineage>
        <taxon>Eukaryota</taxon>
        <taxon>Fungi</taxon>
        <taxon>Dikarya</taxon>
        <taxon>Ascomycota</taxon>
        <taxon>Pezizomycotina</taxon>
        <taxon>Dothideomycetes</taxon>
        <taxon>Dothideomycetidae</taxon>
        <taxon>Dothideales</taxon>
        <taxon>Saccotheciaceae</taxon>
        <taxon>Aureobasidium</taxon>
    </lineage>
</organism>
<protein>
    <submittedName>
        <fullName evidence="1">Uncharacterized protein</fullName>
    </submittedName>
</protein>
<proteinExistence type="predicted"/>
<evidence type="ECO:0000313" key="1">
    <source>
        <dbReference type="EMBL" id="KAH0229817.1"/>
    </source>
</evidence>
<accession>A0A9P8GLJ5</accession>
<comment type="caution">
    <text evidence="1">The sequence shown here is derived from an EMBL/GenBank/DDBJ whole genome shotgun (WGS) entry which is preliminary data.</text>
</comment>
<dbReference type="Proteomes" id="UP000767238">
    <property type="component" value="Unassembled WGS sequence"/>
</dbReference>
<dbReference type="OrthoDB" id="3860476at2759"/>
<reference evidence="1" key="2">
    <citation type="submission" date="2021-08" db="EMBL/GenBank/DDBJ databases">
        <authorList>
            <person name="Gostincar C."/>
            <person name="Sun X."/>
            <person name="Song Z."/>
            <person name="Gunde-Cimerman N."/>
        </authorList>
    </citation>
    <scope>NUCLEOTIDE SEQUENCE</scope>
    <source>
        <strain evidence="1">EXF-8016</strain>
    </source>
</reference>
<feature type="non-terminal residue" evidence="1">
    <location>
        <position position="434"/>
    </location>
</feature>
<dbReference type="EMBL" id="JAHFYH010000007">
    <property type="protein sequence ID" value="KAH0229817.1"/>
    <property type="molecule type" value="Genomic_DNA"/>
</dbReference>